<dbReference type="SMART" id="SM01192">
    <property type="entry name" value="Enolase_C"/>
    <property type="match status" value="1"/>
</dbReference>
<dbReference type="PANTHER" id="PTHR11902">
    <property type="entry name" value="ENOLASE"/>
    <property type="match status" value="1"/>
</dbReference>
<proteinExistence type="inferred from homology"/>
<dbReference type="EC" id="4.2.1.11" evidence="3"/>
<keyword evidence="7" id="KW-0324">Glycolysis</keyword>
<evidence type="ECO:0000256" key="8">
    <source>
        <dbReference type="ARBA" id="ARBA00023239"/>
    </source>
</evidence>
<keyword evidence="11" id="KW-1185">Reference proteome</keyword>
<evidence type="ECO:0000313" key="10">
    <source>
        <dbReference type="EMBL" id="MCU6687032.1"/>
    </source>
</evidence>
<dbReference type="SUPFAM" id="SSF51604">
    <property type="entry name" value="Enolase C-terminal domain-like"/>
    <property type="match status" value="1"/>
</dbReference>
<dbReference type="InterPro" id="IPR000941">
    <property type="entry name" value="Enolase"/>
</dbReference>
<dbReference type="InterPro" id="IPR036849">
    <property type="entry name" value="Enolase-like_C_sf"/>
</dbReference>
<evidence type="ECO:0000256" key="1">
    <source>
        <dbReference type="ARBA" id="ARBA00005031"/>
    </source>
</evidence>
<dbReference type="PANTHER" id="PTHR11902:SF1">
    <property type="entry name" value="ENOLASE"/>
    <property type="match status" value="1"/>
</dbReference>
<organism evidence="10 11">
    <name type="scientific">Dorea acetigenes</name>
    <dbReference type="NCBI Taxonomy" id="2981787"/>
    <lineage>
        <taxon>Bacteria</taxon>
        <taxon>Bacillati</taxon>
        <taxon>Bacillota</taxon>
        <taxon>Clostridia</taxon>
        <taxon>Lachnospirales</taxon>
        <taxon>Lachnospiraceae</taxon>
        <taxon>Dorea</taxon>
    </lineage>
</organism>
<evidence type="ECO:0000313" key="11">
    <source>
        <dbReference type="Proteomes" id="UP001652431"/>
    </source>
</evidence>
<evidence type="ECO:0000256" key="4">
    <source>
        <dbReference type="ARBA" id="ARBA00017068"/>
    </source>
</evidence>
<dbReference type="Pfam" id="PF00113">
    <property type="entry name" value="Enolase_C"/>
    <property type="match status" value="1"/>
</dbReference>
<evidence type="ECO:0000256" key="3">
    <source>
        <dbReference type="ARBA" id="ARBA00012058"/>
    </source>
</evidence>
<feature type="domain" description="Enolase C-terminal TIM barrel" evidence="9">
    <location>
        <begin position="1"/>
        <end position="131"/>
    </location>
</feature>
<keyword evidence="6" id="KW-0479">Metal-binding</keyword>
<comment type="caution">
    <text evidence="10">The sequence shown here is derived from an EMBL/GenBank/DDBJ whole genome shotgun (WGS) entry which is preliminary data.</text>
</comment>
<dbReference type="Gene3D" id="3.20.20.120">
    <property type="entry name" value="Enolase-like C-terminal domain"/>
    <property type="match status" value="1"/>
</dbReference>
<gene>
    <name evidence="10" type="ORF">OCV99_10805</name>
</gene>
<keyword evidence="8" id="KW-0456">Lyase</keyword>
<comment type="similarity">
    <text evidence="2">Belongs to the enolase family.</text>
</comment>
<dbReference type="InterPro" id="IPR020810">
    <property type="entry name" value="Enolase_C"/>
</dbReference>
<reference evidence="10 11" key="1">
    <citation type="journal article" date="2021" name="ISME Commun">
        <title>Automated analysis of genomic sequences facilitates high-throughput and comprehensive description of bacteria.</title>
        <authorList>
            <person name="Hitch T.C.A."/>
        </authorList>
    </citation>
    <scope>NUCLEOTIDE SEQUENCE [LARGE SCALE GENOMIC DNA]</scope>
    <source>
        <strain evidence="10 11">Sanger_03</strain>
    </source>
</reference>
<sequence length="134" mass="14747">MEGFVLATRELDIQVVGDDFFVTNPAIMKKKMPTGAANALLWKYNQIGTLTEAYDAAELAYRSGYGVMTSERSGESEDSLLADLTVAINSGQYKTGVCVRSEHSAKFNRLLKIEQELGSEAVYAGRSFRNPLLK</sequence>
<dbReference type="RefSeq" id="WP_262575433.1">
    <property type="nucleotide sequence ID" value="NZ_JAOQJU010000012.1"/>
</dbReference>
<keyword evidence="5" id="KW-0964">Secreted</keyword>
<evidence type="ECO:0000259" key="9">
    <source>
        <dbReference type="SMART" id="SM01192"/>
    </source>
</evidence>
<accession>A0ABT2RNN9</accession>
<evidence type="ECO:0000256" key="6">
    <source>
        <dbReference type="ARBA" id="ARBA00022723"/>
    </source>
</evidence>
<evidence type="ECO:0000256" key="2">
    <source>
        <dbReference type="ARBA" id="ARBA00009604"/>
    </source>
</evidence>
<dbReference type="Proteomes" id="UP001652431">
    <property type="component" value="Unassembled WGS sequence"/>
</dbReference>
<evidence type="ECO:0000256" key="5">
    <source>
        <dbReference type="ARBA" id="ARBA00022525"/>
    </source>
</evidence>
<name>A0ABT2RNN9_9FIRM</name>
<dbReference type="EMBL" id="JAOQJU010000012">
    <property type="protein sequence ID" value="MCU6687032.1"/>
    <property type="molecule type" value="Genomic_DNA"/>
</dbReference>
<evidence type="ECO:0000256" key="7">
    <source>
        <dbReference type="ARBA" id="ARBA00023152"/>
    </source>
</evidence>
<protein>
    <recommendedName>
        <fullName evidence="4">Enolase</fullName>
        <ecNumber evidence="3">4.2.1.11</ecNumber>
    </recommendedName>
</protein>
<comment type="pathway">
    <text evidence="1">Carbohydrate degradation; glycolysis; pyruvate from D-glyceraldehyde 3-phosphate: step 4/5.</text>
</comment>
<dbReference type="PRINTS" id="PR00148">
    <property type="entry name" value="ENOLASE"/>
</dbReference>